<comment type="caution">
    <text evidence="12">The sequence shown here is derived from an EMBL/GenBank/DDBJ whole genome shotgun (WGS) entry which is preliminary data.</text>
</comment>
<keyword evidence="8 10" id="KW-0472">Membrane</keyword>
<evidence type="ECO:0000259" key="11">
    <source>
        <dbReference type="PROSITE" id="PS50929"/>
    </source>
</evidence>
<dbReference type="PROSITE" id="PS50929">
    <property type="entry name" value="ABC_TM1F"/>
    <property type="match status" value="1"/>
</dbReference>
<dbReference type="GO" id="GO:0140359">
    <property type="term" value="F:ABC-type transporter activity"/>
    <property type="evidence" value="ECO:0007669"/>
    <property type="project" value="InterPro"/>
</dbReference>
<dbReference type="InterPro" id="IPR027417">
    <property type="entry name" value="P-loop_NTPase"/>
</dbReference>
<evidence type="ECO:0000256" key="5">
    <source>
        <dbReference type="ARBA" id="ARBA00022741"/>
    </source>
</evidence>
<evidence type="ECO:0000256" key="9">
    <source>
        <dbReference type="SAM" id="MobiDB-lite"/>
    </source>
</evidence>
<dbReference type="InterPro" id="IPR011527">
    <property type="entry name" value="ABC1_TM_dom"/>
</dbReference>
<feature type="transmembrane region" description="Helical" evidence="10">
    <location>
        <begin position="527"/>
        <end position="554"/>
    </location>
</feature>
<comment type="similarity">
    <text evidence="2">Belongs to the ABC transporter superfamily.</text>
</comment>
<feature type="transmembrane region" description="Helical" evidence="10">
    <location>
        <begin position="76"/>
        <end position="94"/>
    </location>
</feature>
<keyword evidence="13" id="KW-1185">Reference proteome</keyword>
<keyword evidence="5" id="KW-0547">Nucleotide-binding</keyword>
<feature type="transmembrane region" description="Helical" evidence="10">
    <location>
        <begin position="746"/>
        <end position="766"/>
    </location>
</feature>
<accession>A0A8I0KNK9</accession>
<dbReference type="AlphaFoldDB" id="A0A8I0KNK9"/>
<dbReference type="GO" id="GO:0043190">
    <property type="term" value="C:ATP-binding cassette (ABC) transporter complex"/>
    <property type="evidence" value="ECO:0007669"/>
    <property type="project" value="TreeGrafter"/>
</dbReference>
<dbReference type="GO" id="GO:0005524">
    <property type="term" value="F:ATP binding"/>
    <property type="evidence" value="ECO:0007669"/>
    <property type="project" value="UniProtKB-KW"/>
</dbReference>
<keyword evidence="3" id="KW-0813">Transport</keyword>
<dbReference type="InterPro" id="IPR036640">
    <property type="entry name" value="ABC1_TM_sf"/>
</dbReference>
<dbReference type="Proteomes" id="UP000627538">
    <property type="component" value="Unassembled WGS sequence"/>
</dbReference>
<feature type="domain" description="ABC transmembrane type-1" evidence="11">
    <location>
        <begin position="612"/>
        <end position="700"/>
    </location>
</feature>
<evidence type="ECO:0000256" key="8">
    <source>
        <dbReference type="ARBA" id="ARBA00023136"/>
    </source>
</evidence>
<feature type="transmembrane region" description="Helical" evidence="10">
    <location>
        <begin position="560"/>
        <end position="584"/>
    </location>
</feature>
<evidence type="ECO:0000256" key="10">
    <source>
        <dbReference type="SAM" id="Phobius"/>
    </source>
</evidence>
<keyword evidence="6" id="KW-0067">ATP-binding</keyword>
<name>A0A8I0KNK9_9ACTO</name>
<feature type="transmembrane region" description="Helical" evidence="10">
    <location>
        <begin position="171"/>
        <end position="194"/>
    </location>
</feature>
<evidence type="ECO:0000256" key="4">
    <source>
        <dbReference type="ARBA" id="ARBA00022692"/>
    </source>
</evidence>
<keyword evidence="7 10" id="KW-1133">Transmembrane helix</keyword>
<feature type="transmembrane region" description="Helical" evidence="10">
    <location>
        <begin position="32"/>
        <end position="64"/>
    </location>
</feature>
<evidence type="ECO:0000313" key="13">
    <source>
        <dbReference type="Proteomes" id="UP000627538"/>
    </source>
</evidence>
<comment type="subcellular location">
    <subcellularLocation>
        <location evidence="1">Cell membrane</location>
        <topology evidence="1">Multi-pass membrane protein</topology>
    </subcellularLocation>
</comment>
<feature type="transmembrane region" description="Helical" evidence="10">
    <location>
        <begin position="141"/>
        <end position="165"/>
    </location>
</feature>
<dbReference type="SUPFAM" id="SSF90123">
    <property type="entry name" value="ABC transporter transmembrane region"/>
    <property type="match status" value="2"/>
</dbReference>
<feature type="transmembrane region" description="Helical" evidence="10">
    <location>
        <begin position="772"/>
        <end position="789"/>
    </location>
</feature>
<feature type="region of interest" description="Disordered" evidence="9">
    <location>
        <begin position="482"/>
        <end position="516"/>
    </location>
</feature>
<dbReference type="CDD" id="cd00267">
    <property type="entry name" value="ABC_ATPase"/>
    <property type="match status" value="2"/>
</dbReference>
<evidence type="ECO:0000256" key="3">
    <source>
        <dbReference type="ARBA" id="ARBA00022448"/>
    </source>
</evidence>
<dbReference type="InterPro" id="IPR050095">
    <property type="entry name" value="ECF_ABC_transporter_ATP-bd"/>
</dbReference>
<organism evidence="12 13">
    <name type="scientific">Nanchangia anserum</name>
    <dbReference type="NCBI Taxonomy" id="2692125"/>
    <lineage>
        <taxon>Bacteria</taxon>
        <taxon>Bacillati</taxon>
        <taxon>Actinomycetota</taxon>
        <taxon>Actinomycetes</taxon>
        <taxon>Actinomycetales</taxon>
        <taxon>Actinomycetaceae</taxon>
        <taxon>Nanchangia</taxon>
    </lineage>
</organism>
<evidence type="ECO:0000256" key="6">
    <source>
        <dbReference type="ARBA" id="ARBA00022840"/>
    </source>
</evidence>
<dbReference type="Gene3D" id="1.20.1560.10">
    <property type="entry name" value="ABC transporter type 1, transmembrane domain"/>
    <property type="match status" value="1"/>
</dbReference>
<dbReference type="SUPFAM" id="SSF52540">
    <property type="entry name" value="P-loop containing nucleoside triphosphate hydrolases"/>
    <property type="match status" value="2"/>
</dbReference>
<gene>
    <name evidence="12" type="ORF">H8R10_03990</name>
</gene>
<evidence type="ECO:0000256" key="2">
    <source>
        <dbReference type="ARBA" id="ARBA00005417"/>
    </source>
</evidence>
<sequence length="954" mass="102934">MPHIASTNDAFIEQLYERYRRLVTRVPRQLRWLALVLAPIGLSFVVAVAGLVVVAAGIVITLGINHVTSGESVSVGTAWLLALAFVAESVGYIVEERQELLLMVAVRQLTYRRFRSVFARSRPSLEVRGHVLTYPAQISQFAFIVDGAVSTVQIIAFLVMSLTLYGVGGAIAVLLIVGLALVGIRLITLIGRLWKQYVNLEGERRRWIQRVADALPRGRLIPSWDSALDTITHIRNKEEHVLRRRVLLQVINGFVDRSALTITLAIVAILAWTIWPDTRFGLGIILAARYLYGAVQSNLTNYRIIRLAVPMMRELDSLEAAPKRENGTSDPANRPTQPVEVLLADSDRATLLRTSAVPPECAFVPHNPQLSQSVLSAWRASATTDDLSRFTNLAAAMALPGEVVERLWQDANTLSSGERHRAAVALVMTEAPEWLILDETFSAPDPATRDLVAKVVLSHVPACTIITSSEEYIPAYLAGEGTAGSPRHGQQAPAPRGNHSESANAAPPPTLPDPERKRATFRRSVELLFGPHIVVISLGALLLAGSEVLFALSVAGNDRLSFRTACAAGVCAAASLLGSLMFFFPVYRVPIARLSELHSGLIHRIDRFARPQTSGAVVGRLGEDFSELQMSVPQALGAVLIVVVQTLMLIAGAVAGAPPLIIVVAAVMPLSALAMRQGAKRMMPAATIAANRRGDFLGAVGTQAGLHSAPVSNGLRHAGELAYNNCEGSYWAASVNQANAYTYRTVLIQSLTLALNVFAVFFATTSSGPHSLIAPAAVIFFSLTLASGIQSTVETLQRVGVLGLTAERVRLLENFHVNSTYPPVRHHDLDRVYKAIRAGDTLVALIGSTGAGKSVLLDALCRRLPDSEVALIPDVDPFAPDDANASGLNLARTETLSGAAQLLLLDETFKNLTARQERAELESLAKQLKNNGKQSVVVLHSRSNLDCFDTVVNI</sequence>
<evidence type="ECO:0000256" key="1">
    <source>
        <dbReference type="ARBA" id="ARBA00004651"/>
    </source>
</evidence>
<dbReference type="PANTHER" id="PTHR43553">
    <property type="entry name" value="HEAVY METAL TRANSPORTER"/>
    <property type="match status" value="1"/>
</dbReference>
<evidence type="ECO:0000313" key="12">
    <source>
        <dbReference type="EMBL" id="MBD3689391.1"/>
    </source>
</evidence>
<reference evidence="12 13" key="1">
    <citation type="submission" date="2020-08" db="EMBL/GenBank/DDBJ databases">
        <title>Winkia gen. nov., sp. nov., isolated from faeces of the Anser albifrons in China.</title>
        <authorList>
            <person name="Liu Q."/>
        </authorList>
    </citation>
    <scope>NUCLEOTIDE SEQUENCE [LARGE SCALE GENOMIC DNA]</scope>
    <source>
        <strain evidence="12 13">C62</strain>
    </source>
</reference>
<feature type="transmembrane region" description="Helical" evidence="10">
    <location>
        <begin position="635"/>
        <end position="653"/>
    </location>
</feature>
<proteinExistence type="inferred from homology"/>
<protein>
    <recommendedName>
        <fullName evidence="11">ABC transmembrane type-1 domain-containing protein</fullName>
    </recommendedName>
</protein>
<dbReference type="Gene3D" id="3.40.50.300">
    <property type="entry name" value="P-loop containing nucleotide triphosphate hydrolases"/>
    <property type="match status" value="2"/>
</dbReference>
<evidence type="ECO:0000256" key="7">
    <source>
        <dbReference type="ARBA" id="ARBA00022989"/>
    </source>
</evidence>
<dbReference type="EMBL" id="JACRUO010000001">
    <property type="protein sequence ID" value="MBD3689391.1"/>
    <property type="molecule type" value="Genomic_DNA"/>
</dbReference>
<feature type="transmembrane region" description="Helical" evidence="10">
    <location>
        <begin position="254"/>
        <end position="274"/>
    </location>
</feature>
<keyword evidence="4 10" id="KW-0812">Transmembrane</keyword>